<evidence type="ECO:0000313" key="1">
    <source>
        <dbReference type="EMBL" id="MSS82092.1"/>
    </source>
</evidence>
<accession>A0A6N7W0X8</accession>
<reference evidence="1 2" key="1">
    <citation type="submission" date="2019-08" db="EMBL/GenBank/DDBJ databases">
        <title>In-depth cultivation of the pig gut microbiome towards novel bacterial diversity and tailored functional studies.</title>
        <authorList>
            <person name="Wylensek D."/>
            <person name="Hitch T.C.A."/>
            <person name="Clavel T."/>
        </authorList>
    </citation>
    <scope>NUCLEOTIDE SEQUENCE [LARGE SCALE GENOMIC DNA]</scope>
    <source>
        <strain evidence="1 2">WCA-389-WT-5B</strain>
    </source>
</reference>
<name>A0A6N7W0X8_ACIFE</name>
<dbReference type="OrthoDB" id="3035299at2"/>
<proteinExistence type="predicted"/>
<comment type="caution">
    <text evidence="1">The sequence shown here is derived from an EMBL/GenBank/DDBJ whole genome shotgun (WGS) entry which is preliminary data.</text>
</comment>
<protein>
    <submittedName>
        <fullName evidence="1">Uncharacterized protein</fullName>
    </submittedName>
</protein>
<dbReference type="RefSeq" id="WP_014128939.1">
    <property type="nucleotide sequence ID" value="NZ_JBQHVM010000003.1"/>
</dbReference>
<organism evidence="1 2">
    <name type="scientific">Acidaminococcus fermentans</name>
    <dbReference type="NCBI Taxonomy" id="905"/>
    <lineage>
        <taxon>Bacteria</taxon>
        <taxon>Bacillati</taxon>
        <taxon>Bacillota</taxon>
        <taxon>Negativicutes</taxon>
        <taxon>Acidaminococcales</taxon>
        <taxon>Acidaminococcaceae</taxon>
        <taxon>Acidaminococcus</taxon>
    </lineage>
</organism>
<evidence type="ECO:0000313" key="2">
    <source>
        <dbReference type="Proteomes" id="UP000441455"/>
    </source>
</evidence>
<dbReference type="AlphaFoldDB" id="A0A6N7W0X8"/>
<dbReference type="EMBL" id="VULN01000007">
    <property type="protein sequence ID" value="MSS82092.1"/>
    <property type="molecule type" value="Genomic_DNA"/>
</dbReference>
<gene>
    <name evidence="1" type="ORF">FX155_05725</name>
</gene>
<dbReference type="Proteomes" id="UP000441455">
    <property type="component" value="Unassembled WGS sequence"/>
</dbReference>
<sequence length="107" mass="12382">MINKKERTIELYKLVGAEMRLFRTLGGNLAIHMSQVLLSTDTDKFMRVLQKIDEVRSRAEDNMFHDHPEVSNDYLNVFYGDLKHEPRTPVDAEVMAKAKEAADVLFK</sequence>